<reference evidence="1" key="2">
    <citation type="submission" date="2024-12" db="EMBL/GenBank/DDBJ databases">
        <authorList>
            <person name="Estrada K."/>
            <person name="Bobes R.J."/>
            <person name="Sanchez-Flores A."/>
            <person name="Laclette J.P."/>
        </authorList>
    </citation>
    <scope>NUCLEOTIDE SEQUENCE</scope>
    <source>
        <strain evidence="1">WFUcys</strain>
        <tissue evidence="1">Peritoneal cavity of infected mice</tissue>
    </source>
</reference>
<organism evidence="1 3">
    <name type="scientific">Taenia crassiceps</name>
    <dbReference type="NCBI Taxonomy" id="6207"/>
    <lineage>
        <taxon>Eukaryota</taxon>
        <taxon>Metazoa</taxon>
        <taxon>Spiralia</taxon>
        <taxon>Lophotrochozoa</taxon>
        <taxon>Platyhelminthes</taxon>
        <taxon>Cestoda</taxon>
        <taxon>Eucestoda</taxon>
        <taxon>Cyclophyllidea</taxon>
        <taxon>Taeniidae</taxon>
        <taxon>Taenia</taxon>
    </lineage>
</organism>
<reference evidence="1 3" key="1">
    <citation type="journal article" date="2022" name="Front. Cell. Infect. Microbiol.">
        <title>The Genomes of Two Strains of Taenia crassiceps the Animal Model for the Study of Human Cysticercosis.</title>
        <authorList>
            <person name="Bobes R.J."/>
            <person name="Estrada K."/>
            <person name="Rios-Valencia D.G."/>
            <person name="Calderon-Gallegos A."/>
            <person name="de la Torre P."/>
            <person name="Carrero J.C."/>
            <person name="Sanchez-Flores A."/>
            <person name="Laclette J.P."/>
        </authorList>
    </citation>
    <scope>NUCLEOTIDE SEQUENCE [LARGE SCALE GENOMIC DNA]</scope>
    <source>
        <strain evidence="1">WFUcys</strain>
    </source>
</reference>
<evidence type="ECO:0000313" key="3">
    <source>
        <dbReference type="Proteomes" id="UP001651158"/>
    </source>
</evidence>
<dbReference type="Proteomes" id="UP001651158">
    <property type="component" value="Unassembled WGS sequence"/>
</dbReference>
<evidence type="ECO:0000313" key="1">
    <source>
        <dbReference type="EMBL" id="KAL5106506.1"/>
    </source>
</evidence>
<protein>
    <submittedName>
        <fullName evidence="1">Uncharacterized protein</fullName>
    </submittedName>
</protein>
<sequence>MSIWPEEWDQPVHLFRRREHPSTTPEMRNLLQPHFSAFSPCSTSLSHDRGRLNCVNEMEEQLDELEHVFSQHRLDPLQQAVKRLLPLLRHDGLLKVPSPFNWINHAPSFTIKLFSSAGRAE</sequence>
<dbReference type="EMBL" id="JAKROA010000005">
    <property type="protein sequence ID" value="KAL5106506.1"/>
    <property type="molecule type" value="Genomic_DNA"/>
</dbReference>
<comment type="caution">
    <text evidence="1">The sequence shown here is derived from an EMBL/GenBank/DDBJ whole genome shotgun (WGS) entry which is preliminary data.</text>
</comment>
<dbReference type="EMBL" id="JAKROA010000005">
    <property type="protein sequence ID" value="KAL5106559.1"/>
    <property type="molecule type" value="Genomic_DNA"/>
</dbReference>
<gene>
    <name evidence="1" type="ORF">TcWFU_000282</name>
    <name evidence="2" type="ORF">TcWFU_001056</name>
</gene>
<keyword evidence="3" id="KW-1185">Reference proteome</keyword>
<accession>A0ABR4QA66</accession>
<name>A0ABR4QA66_9CEST</name>
<evidence type="ECO:0000313" key="2">
    <source>
        <dbReference type="EMBL" id="KAL5106559.1"/>
    </source>
</evidence>
<proteinExistence type="predicted"/>